<keyword evidence="2 5" id="KW-0812">Transmembrane</keyword>
<feature type="transmembrane region" description="Helical" evidence="5">
    <location>
        <begin position="82"/>
        <end position="101"/>
    </location>
</feature>
<feature type="transmembrane region" description="Helical" evidence="5">
    <location>
        <begin position="134"/>
        <end position="157"/>
    </location>
</feature>
<accession>A0A158DHK1</accession>
<name>A0A158DHK1_9BURK</name>
<reference evidence="7" key="1">
    <citation type="submission" date="2016-01" db="EMBL/GenBank/DDBJ databases">
        <authorList>
            <person name="Peeters C."/>
        </authorList>
    </citation>
    <scope>NUCLEOTIDE SEQUENCE</scope>
    <source>
        <strain evidence="7">LMG 29322</strain>
    </source>
</reference>
<keyword evidence="3 5" id="KW-1133">Transmembrane helix</keyword>
<feature type="transmembrane region" description="Helical" evidence="5">
    <location>
        <begin position="43"/>
        <end position="62"/>
    </location>
</feature>
<proteinExistence type="predicted"/>
<dbReference type="GO" id="GO:0008610">
    <property type="term" value="P:lipid biosynthetic process"/>
    <property type="evidence" value="ECO:0007669"/>
    <property type="project" value="InterPro"/>
</dbReference>
<dbReference type="STRING" id="1777140.AWB79_07042"/>
<evidence type="ECO:0000313" key="7">
    <source>
        <dbReference type="EMBL" id="SAK94015.1"/>
    </source>
</evidence>
<evidence type="ECO:0000259" key="6">
    <source>
        <dbReference type="Pfam" id="PF04116"/>
    </source>
</evidence>
<dbReference type="InterPro" id="IPR006694">
    <property type="entry name" value="Fatty_acid_hydroxylase"/>
</dbReference>
<dbReference type="PANTHER" id="PTHR11863">
    <property type="entry name" value="STEROL DESATURASE"/>
    <property type="match status" value="1"/>
</dbReference>
<dbReference type="InterPro" id="IPR050307">
    <property type="entry name" value="Sterol_Desaturase_Related"/>
</dbReference>
<comment type="subcellular location">
    <subcellularLocation>
        <location evidence="1">Membrane</location>
    </subcellularLocation>
</comment>
<evidence type="ECO:0000256" key="5">
    <source>
        <dbReference type="SAM" id="Phobius"/>
    </source>
</evidence>
<protein>
    <submittedName>
        <fullName evidence="7">Fatty acid hydroxylase superfamily protein</fullName>
    </submittedName>
</protein>
<dbReference type="EMBL" id="FCOA02000044">
    <property type="protein sequence ID" value="SAK94015.1"/>
    <property type="molecule type" value="Genomic_DNA"/>
</dbReference>
<dbReference type="OrthoDB" id="9770329at2"/>
<dbReference type="RefSeq" id="WP_061172044.1">
    <property type="nucleotide sequence ID" value="NZ_FCOA02000044.1"/>
</dbReference>
<feature type="transmembrane region" description="Helical" evidence="5">
    <location>
        <begin position="228"/>
        <end position="251"/>
    </location>
</feature>
<dbReference type="Pfam" id="PF04116">
    <property type="entry name" value="FA_hydroxylase"/>
    <property type="match status" value="1"/>
</dbReference>
<organism evidence="7 8">
    <name type="scientific">Caballeronia hypogeia</name>
    <dbReference type="NCBI Taxonomy" id="1777140"/>
    <lineage>
        <taxon>Bacteria</taxon>
        <taxon>Pseudomonadati</taxon>
        <taxon>Pseudomonadota</taxon>
        <taxon>Betaproteobacteria</taxon>
        <taxon>Burkholderiales</taxon>
        <taxon>Burkholderiaceae</taxon>
        <taxon>Caballeronia</taxon>
    </lineage>
</organism>
<dbReference type="AlphaFoldDB" id="A0A158DHK1"/>
<comment type="caution">
    <text evidence="7">The sequence shown here is derived from an EMBL/GenBank/DDBJ whole genome shotgun (WGS) entry which is preliminary data.</text>
</comment>
<evidence type="ECO:0000256" key="2">
    <source>
        <dbReference type="ARBA" id="ARBA00022692"/>
    </source>
</evidence>
<keyword evidence="4 5" id="KW-0472">Membrane</keyword>
<dbReference type="GO" id="GO:0016020">
    <property type="term" value="C:membrane"/>
    <property type="evidence" value="ECO:0007669"/>
    <property type="project" value="UniProtKB-SubCell"/>
</dbReference>
<evidence type="ECO:0000256" key="4">
    <source>
        <dbReference type="ARBA" id="ARBA00023136"/>
    </source>
</evidence>
<dbReference type="Proteomes" id="UP000054851">
    <property type="component" value="Unassembled WGS sequence"/>
</dbReference>
<evidence type="ECO:0000256" key="1">
    <source>
        <dbReference type="ARBA" id="ARBA00004370"/>
    </source>
</evidence>
<dbReference type="GO" id="GO:0005506">
    <property type="term" value="F:iron ion binding"/>
    <property type="evidence" value="ECO:0007669"/>
    <property type="project" value="InterPro"/>
</dbReference>
<gene>
    <name evidence="7" type="ORF">AWB79_07042</name>
</gene>
<keyword evidence="8" id="KW-1185">Reference proteome</keyword>
<evidence type="ECO:0000313" key="8">
    <source>
        <dbReference type="Proteomes" id="UP000054851"/>
    </source>
</evidence>
<sequence length="334" mass="38790">MDDLQLGKRNKRGDWAPNQPLDSAELWAWPPSLPRVGNWLKGYFWPWNIVFIVLTAVWWKFVLPDMETMRTLGWGWTLKLLGANWIGIFLFYSAFELRYYVLRVQGQSFKYNGKFPSEQPSDVFWFKSQNIDNFIRSFFVSVPIGTAIEVFILWSFANGTVPLVQWNEHPVYLICVFLLAPALHEVHFFVIHRTIHWGPLYRFVHSVHHNSTNPSPWSSMSMHPVESALYFGVALWTLVIPSHPIVAVYLINIAGFGAIVGHIGFDQLRVSNGASMSSHAYAHYLHHKFFEVNYSDNGTFPLDRIFGSWHDGSPEGERLMRERFEKKKRRLNAT</sequence>
<evidence type="ECO:0000256" key="3">
    <source>
        <dbReference type="ARBA" id="ARBA00022989"/>
    </source>
</evidence>
<feature type="domain" description="Fatty acid hydroxylase" evidence="6">
    <location>
        <begin position="178"/>
        <end position="308"/>
    </location>
</feature>
<feature type="transmembrane region" description="Helical" evidence="5">
    <location>
        <begin position="169"/>
        <end position="191"/>
    </location>
</feature>
<dbReference type="GO" id="GO:0016491">
    <property type="term" value="F:oxidoreductase activity"/>
    <property type="evidence" value="ECO:0007669"/>
    <property type="project" value="InterPro"/>
</dbReference>